<evidence type="ECO:0000256" key="3">
    <source>
        <dbReference type="ARBA" id="ARBA00022676"/>
    </source>
</evidence>
<dbReference type="AlphaFoldDB" id="A0A512HIR1"/>
<evidence type="ECO:0000256" key="4">
    <source>
        <dbReference type="ARBA" id="ARBA00022679"/>
    </source>
</evidence>
<comment type="pathway">
    <text evidence="5">Cofactor biosynthesis; NAD(+) biosynthesis; nicotinamide D-ribonucleotide from 5-phospho-alpha-D-ribose 1-diphosphate and nicotinamide: step 1/1.</text>
</comment>
<feature type="domain" description="Nicotinamide phosphoribosyltransferase N-terminal" evidence="10">
    <location>
        <begin position="7"/>
        <end position="99"/>
    </location>
</feature>
<evidence type="ECO:0000256" key="7">
    <source>
        <dbReference type="ARBA" id="ARBA00035036"/>
    </source>
</evidence>
<evidence type="ECO:0000313" key="12">
    <source>
        <dbReference type="Proteomes" id="UP000321717"/>
    </source>
</evidence>
<dbReference type="Pfam" id="PF04095">
    <property type="entry name" value="NAPRTase"/>
    <property type="match status" value="1"/>
</dbReference>
<dbReference type="NCBIfam" id="NF006629">
    <property type="entry name" value="PRK09198.1"/>
    <property type="match status" value="1"/>
</dbReference>
<dbReference type="InterPro" id="IPR041529">
    <property type="entry name" value="DUF5598"/>
</dbReference>
<dbReference type="PANTHER" id="PTHR43816:SF1">
    <property type="entry name" value="NICOTINAMIDE PHOSPHORIBOSYLTRANSFERASE"/>
    <property type="match status" value="1"/>
</dbReference>
<evidence type="ECO:0000259" key="9">
    <source>
        <dbReference type="Pfam" id="PF04095"/>
    </source>
</evidence>
<evidence type="ECO:0000256" key="2">
    <source>
        <dbReference type="ARBA" id="ARBA00022642"/>
    </source>
</evidence>
<feature type="domain" description="Nicotinate/nicotinamide phosphoribosyltransferase" evidence="9">
    <location>
        <begin position="175"/>
        <end position="400"/>
    </location>
</feature>
<dbReference type="InterPro" id="IPR041525">
    <property type="entry name" value="N/Namide_PRibTrfase"/>
</dbReference>
<keyword evidence="4 11" id="KW-0808">Transferase</keyword>
<keyword evidence="2" id="KW-0662">Pyridine nucleotide biosynthesis</keyword>
<protein>
    <recommendedName>
        <fullName evidence="7">Nicotinamide phosphoribosyltransferase</fullName>
        <ecNumber evidence="6">2.4.2.12</ecNumber>
    </recommendedName>
</protein>
<dbReference type="InterPro" id="IPR016471">
    <property type="entry name" value="Nicotinamide_PRibTrfase"/>
</dbReference>
<dbReference type="OrthoDB" id="394882at2"/>
<comment type="caution">
    <text evidence="11">The sequence shown here is derived from an EMBL/GenBank/DDBJ whole genome shotgun (WGS) entry which is preliminary data.</text>
</comment>
<keyword evidence="12" id="KW-1185">Reference proteome</keyword>
<comment type="catalytic activity">
    <reaction evidence="8">
        <text>beta-nicotinamide D-ribonucleotide + diphosphate = 5-phospho-alpha-D-ribose 1-diphosphate + nicotinamide + H(+)</text>
        <dbReference type="Rhea" id="RHEA:16149"/>
        <dbReference type="ChEBI" id="CHEBI:14649"/>
        <dbReference type="ChEBI" id="CHEBI:15378"/>
        <dbReference type="ChEBI" id="CHEBI:17154"/>
        <dbReference type="ChEBI" id="CHEBI:33019"/>
        <dbReference type="ChEBI" id="CHEBI:58017"/>
        <dbReference type="EC" id="2.4.2.12"/>
    </reaction>
    <physiologicalReaction direction="right-to-left" evidence="8">
        <dbReference type="Rhea" id="RHEA:16151"/>
    </physiologicalReaction>
</comment>
<dbReference type="RefSeq" id="WP_147180282.1">
    <property type="nucleotide sequence ID" value="NZ_BJZP01000009.1"/>
</dbReference>
<organism evidence="11 12">
    <name type="scientific">Ciceribacter naphthalenivorans</name>
    <dbReference type="NCBI Taxonomy" id="1118451"/>
    <lineage>
        <taxon>Bacteria</taxon>
        <taxon>Pseudomonadati</taxon>
        <taxon>Pseudomonadota</taxon>
        <taxon>Alphaproteobacteria</taxon>
        <taxon>Hyphomicrobiales</taxon>
        <taxon>Rhizobiaceae</taxon>
        <taxon>Ciceribacter</taxon>
    </lineage>
</organism>
<dbReference type="Pfam" id="PF18127">
    <property type="entry name" value="NAMPT_N"/>
    <property type="match status" value="1"/>
</dbReference>
<dbReference type="InterPro" id="IPR036068">
    <property type="entry name" value="Nicotinate_pribotase-like_C"/>
</dbReference>
<dbReference type="EMBL" id="BJZP01000009">
    <property type="protein sequence ID" value="GEO85312.1"/>
    <property type="molecule type" value="Genomic_DNA"/>
</dbReference>
<comment type="similarity">
    <text evidence="1">Belongs to the NAPRTase family.</text>
</comment>
<reference evidence="11 12" key="1">
    <citation type="submission" date="2019-07" db="EMBL/GenBank/DDBJ databases">
        <title>Whole genome shotgun sequence of Rhizobium naphthalenivorans NBRC 107585.</title>
        <authorList>
            <person name="Hosoyama A."/>
            <person name="Uohara A."/>
            <person name="Ohji S."/>
            <person name="Ichikawa N."/>
        </authorList>
    </citation>
    <scope>NUCLEOTIDE SEQUENCE [LARGE SCALE GENOMIC DNA]</scope>
    <source>
        <strain evidence="11 12">NBRC 107585</strain>
    </source>
</reference>
<dbReference type="PIRSF" id="PIRSF005943">
    <property type="entry name" value="NMPRT"/>
    <property type="match status" value="1"/>
</dbReference>
<proteinExistence type="inferred from homology"/>
<dbReference type="GO" id="GO:0009435">
    <property type="term" value="P:NAD+ biosynthetic process"/>
    <property type="evidence" value="ECO:0007669"/>
    <property type="project" value="InterPro"/>
</dbReference>
<evidence type="ECO:0000259" key="10">
    <source>
        <dbReference type="Pfam" id="PF18127"/>
    </source>
</evidence>
<accession>A0A512HIR1</accession>
<gene>
    <name evidence="11" type="primary">pbeF</name>
    <name evidence="11" type="ORF">RNA01_22440</name>
</gene>
<dbReference type="GO" id="GO:0047280">
    <property type="term" value="F:nicotinamide phosphoribosyltransferase activity"/>
    <property type="evidence" value="ECO:0007669"/>
    <property type="project" value="UniProtKB-EC"/>
</dbReference>
<dbReference type="Gene3D" id="3.20.20.70">
    <property type="entry name" value="Aldolase class I"/>
    <property type="match status" value="1"/>
</dbReference>
<evidence type="ECO:0000313" key="11">
    <source>
        <dbReference type="EMBL" id="GEO85312.1"/>
    </source>
</evidence>
<sequence>MNHQNPILNTDSYKLGHYMQYPEGVRAISSYATTRGYSYKPEVMFFGLQMFLKEYLTQPITMVDIDEAEEIATLHGQPFDRAGWLHVLNAHGGHLPLRIEALPEGIAVRRGVPVVQVVNTDPQLAWLTSYMETALLRAIWYPSTVATLAWRLRQTIQPFLERTSDRVDELMPRMVSDFGARSTTSLEQTAIGGVAHLVHFHLSDSLPAILQARRSYGALMAGHTVPASEHTTMTAWGQARESEAFANMIDRFGRFGAYSVVSDSYDLHNAVAEVWGKTLQTRVRAAGATLIVRPDSGDPIDTPVQVIAQLAYAYGTRLNARGFKVLDEHVRVIQSDGVTLQDIQMILGRLEGMGFAAENISFGVGSTLLQKLSRDTLSFTMLSSAMQNDDGTWQDIGRRPANPNERTLDVGRRAVVRDGNDILTIRLGDIGRRENLLRCVWQDGRLIKDWSFEEIRRQADAAMQR</sequence>
<dbReference type="PANTHER" id="PTHR43816">
    <property type="entry name" value="NICOTINAMIDE PHOSPHORIBOSYLTRANSFERASE"/>
    <property type="match status" value="1"/>
</dbReference>
<dbReference type="InterPro" id="IPR013785">
    <property type="entry name" value="Aldolase_TIM"/>
</dbReference>
<dbReference type="SUPFAM" id="SSF51690">
    <property type="entry name" value="Nicotinate/Quinolinate PRTase C-terminal domain-like"/>
    <property type="match status" value="1"/>
</dbReference>
<evidence type="ECO:0000256" key="8">
    <source>
        <dbReference type="ARBA" id="ARBA00047835"/>
    </source>
</evidence>
<dbReference type="Proteomes" id="UP000321717">
    <property type="component" value="Unassembled WGS sequence"/>
</dbReference>
<name>A0A512HIR1_9HYPH</name>
<evidence type="ECO:0000256" key="6">
    <source>
        <dbReference type="ARBA" id="ARBA00035024"/>
    </source>
</evidence>
<keyword evidence="3 11" id="KW-0328">Glycosyltransferase</keyword>
<evidence type="ECO:0000256" key="5">
    <source>
        <dbReference type="ARBA" id="ARBA00035007"/>
    </source>
</evidence>
<dbReference type="EC" id="2.4.2.12" evidence="6"/>
<evidence type="ECO:0000256" key="1">
    <source>
        <dbReference type="ARBA" id="ARBA00010897"/>
    </source>
</evidence>